<dbReference type="PIRSF" id="PIRSF000495">
    <property type="entry name" value="Amidotransf_hisH"/>
    <property type="match status" value="1"/>
</dbReference>
<dbReference type="AlphaFoldDB" id="A0AA37WYP8"/>
<keyword evidence="16" id="KW-1185">Reference proteome</keyword>
<sequence length="197" mass="21462">MSQLVIVDTGCANLASVKFALQRLQQQPLLSKDPQVIQAAERIILPGVGSAQAAMQSIQQAELVDCLTSLNQPTLGICLGMQLLSAYSDEGEQSCLNVIPTTINAFSDNGLPLPHMGWNQLQKLNHPVFNGIDEGAYVYYVHGFQAPLSQFTVAQSEYGQAFSAAIAKDNFIGLQFHPERSALVGATILQNFLEWQR</sequence>
<dbReference type="SUPFAM" id="SSF52317">
    <property type="entry name" value="Class I glutamine amidotransferase-like"/>
    <property type="match status" value="1"/>
</dbReference>
<dbReference type="GO" id="GO:0000107">
    <property type="term" value="F:imidazoleglycerol-phosphate synthase activity"/>
    <property type="evidence" value="ECO:0007669"/>
    <property type="project" value="UniProtKB-UniRule"/>
</dbReference>
<feature type="domain" description="Glutamine amidotransferase" evidence="14">
    <location>
        <begin position="33"/>
        <end position="193"/>
    </location>
</feature>
<evidence type="ECO:0000256" key="1">
    <source>
        <dbReference type="ARBA" id="ARBA00004496"/>
    </source>
</evidence>
<keyword evidence="4 12" id="KW-0963">Cytoplasm</keyword>
<evidence type="ECO:0000256" key="8">
    <source>
        <dbReference type="ARBA" id="ARBA00023102"/>
    </source>
</evidence>
<reference evidence="15 16" key="1">
    <citation type="journal article" date="2014" name="Int. J. Syst. Evol. Microbiol.">
        <title>Complete genome sequence of Corynebacterium casei LMG S-19264T (=DSM 44701T), isolated from a smear-ripened cheese.</title>
        <authorList>
            <consortium name="US DOE Joint Genome Institute (JGI-PGF)"/>
            <person name="Walter F."/>
            <person name="Albersmeier A."/>
            <person name="Kalinowski J."/>
            <person name="Ruckert C."/>
        </authorList>
    </citation>
    <scope>NUCLEOTIDE SEQUENCE [LARGE SCALE GENOMIC DNA]</scope>
    <source>
        <strain evidence="15 16">NBRC 112785</strain>
    </source>
</reference>
<dbReference type="PANTHER" id="PTHR42701">
    <property type="entry name" value="IMIDAZOLE GLYCEROL PHOSPHATE SYNTHASE SUBUNIT HISH"/>
    <property type="match status" value="1"/>
</dbReference>
<evidence type="ECO:0000256" key="3">
    <source>
        <dbReference type="ARBA" id="ARBA00011152"/>
    </source>
</evidence>
<evidence type="ECO:0000256" key="6">
    <source>
        <dbReference type="ARBA" id="ARBA00022801"/>
    </source>
</evidence>
<dbReference type="EC" id="3.5.1.2" evidence="12"/>
<dbReference type="GO" id="GO:0016829">
    <property type="term" value="F:lyase activity"/>
    <property type="evidence" value="ECO:0007669"/>
    <property type="project" value="UniProtKB-KW"/>
</dbReference>
<dbReference type="Gene3D" id="3.40.50.880">
    <property type="match status" value="1"/>
</dbReference>
<feature type="active site" description="Nucleophile" evidence="12 13">
    <location>
        <position position="78"/>
    </location>
</feature>
<dbReference type="InterPro" id="IPR017926">
    <property type="entry name" value="GATASE"/>
</dbReference>
<protein>
    <recommendedName>
        <fullName evidence="12">Imidazole glycerol phosphate synthase subunit HisH</fullName>
        <ecNumber evidence="12">4.3.2.10</ecNumber>
    </recommendedName>
    <alternativeName>
        <fullName evidence="12">IGP synthase glutaminase subunit</fullName>
        <ecNumber evidence="12">3.5.1.2</ecNumber>
    </alternativeName>
    <alternativeName>
        <fullName evidence="12">IGP synthase subunit HisH</fullName>
    </alternativeName>
    <alternativeName>
        <fullName evidence="12">ImGP synthase subunit HisH</fullName>
        <shortName evidence="12">IGPS subunit HisH</shortName>
    </alternativeName>
</protein>
<comment type="pathway">
    <text evidence="2 12">Amino-acid biosynthesis; L-histidine biosynthesis; L-histidine from 5-phospho-alpha-D-ribose 1-diphosphate: step 5/9.</text>
</comment>
<comment type="catalytic activity">
    <reaction evidence="11 12">
        <text>L-glutamine + H2O = L-glutamate + NH4(+)</text>
        <dbReference type="Rhea" id="RHEA:15889"/>
        <dbReference type="ChEBI" id="CHEBI:15377"/>
        <dbReference type="ChEBI" id="CHEBI:28938"/>
        <dbReference type="ChEBI" id="CHEBI:29985"/>
        <dbReference type="ChEBI" id="CHEBI:58359"/>
        <dbReference type="EC" id="3.5.1.2"/>
    </reaction>
</comment>
<dbReference type="NCBIfam" id="TIGR01855">
    <property type="entry name" value="IMP_synth_hisH"/>
    <property type="match status" value="1"/>
</dbReference>
<comment type="catalytic activity">
    <reaction evidence="10 12">
        <text>5-[(5-phospho-1-deoxy-D-ribulos-1-ylimino)methylamino]-1-(5-phospho-beta-D-ribosyl)imidazole-4-carboxamide + L-glutamine = D-erythro-1-(imidazol-4-yl)glycerol 3-phosphate + 5-amino-1-(5-phospho-beta-D-ribosyl)imidazole-4-carboxamide + L-glutamate + H(+)</text>
        <dbReference type="Rhea" id="RHEA:24793"/>
        <dbReference type="ChEBI" id="CHEBI:15378"/>
        <dbReference type="ChEBI" id="CHEBI:29985"/>
        <dbReference type="ChEBI" id="CHEBI:58278"/>
        <dbReference type="ChEBI" id="CHEBI:58359"/>
        <dbReference type="ChEBI" id="CHEBI:58475"/>
        <dbReference type="ChEBI" id="CHEBI:58525"/>
        <dbReference type="EC" id="4.3.2.10"/>
    </reaction>
</comment>
<evidence type="ECO:0000256" key="11">
    <source>
        <dbReference type="ARBA" id="ARBA00049534"/>
    </source>
</evidence>
<dbReference type="InterPro" id="IPR010139">
    <property type="entry name" value="Imidazole-glycPsynth_HisH"/>
</dbReference>
<comment type="caution">
    <text evidence="15">The sequence shown here is derived from an EMBL/GenBank/DDBJ whole genome shotgun (WGS) entry which is preliminary data.</text>
</comment>
<keyword evidence="9 12" id="KW-0456">Lyase</keyword>
<comment type="subcellular location">
    <subcellularLocation>
        <location evidence="1 12">Cytoplasm</location>
    </subcellularLocation>
</comment>
<evidence type="ECO:0000256" key="13">
    <source>
        <dbReference type="PIRSR" id="PIRSR000495-1"/>
    </source>
</evidence>
<proteinExistence type="inferred from homology"/>
<keyword evidence="7 12" id="KW-0315">Glutamine amidotransferase</keyword>
<dbReference type="Proteomes" id="UP001157439">
    <property type="component" value="Unassembled WGS sequence"/>
</dbReference>
<accession>A0AA37WYP8</accession>
<evidence type="ECO:0000256" key="2">
    <source>
        <dbReference type="ARBA" id="ARBA00005091"/>
    </source>
</evidence>
<feature type="active site" evidence="12 13">
    <location>
        <position position="177"/>
    </location>
</feature>
<evidence type="ECO:0000256" key="5">
    <source>
        <dbReference type="ARBA" id="ARBA00022605"/>
    </source>
</evidence>
<gene>
    <name evidence="12 15" type="primary">hisH</name>
    <name evidence="15" type="ORF">GCM10007894_27310</name>
</gene>
<dbReference type="EC" id="4.3.2.10" evidence="12"/>
<evidence type="ECO:0000256" key="10">
    <source>
        <dbReference type="ARBA" id="ARBA00047838"/>
    </source>
</evidence>
<keyword evidence="8 12" id="KW-0368">Histidine biosynthesis</keyword>
<dbReference type="CDD" id="cd01748">
    <property type="entry name" value="GATase1_IGP_Synthase"/>
    <property type="match status" value="1"/>
</dbReference>
<dbReference type="HAMAP" id="MF_00278">
    <property type="entry name" value="HisH"/>
    <property type="match status" value="1"/>
</dbReference>
<dbReference type="GO" id="GO:0000105">
    <property type="term" value="P:L-histidine biosynthetic process"/>
    <property type="evidence" value="ECO:0007669"/>
    <property type="project" value="UniProtKB-UniRule"/>
</dbReference>
<name>A0AA37WYP8_9GAMM</name>
<dbReference type="FunFam" id="3.40.50.880:FF:000009">
    <property type="entry name" value="Imidazole glycerol phosphate synthase subunit HisH"/>
    <property type="match status" value="1"/>
</dbReference>
<keyword evidence="6 12" id="KW-0378">Hydrolase</keyword>
<dbReference type="PROSITE" id="PS51273">
    <property type="entry name" value="GATASE_TYPE_1"/>
    <property type="match status" value="1"/>
</dbReference>
<comment type="function">
    <text evidence="12">IGPS catalyzes the conversion of PRFAR and glutamine to IGP, AICAR and glutamate. The HisH subunit catalyzes the hydrolysis of glutamine to glutamate and ammonia as part of the synthesis of IGP and AICAR. The resulting ammonia molecule is channeled to the active site of HisF.</text>
</comment>
<keyword evidence="5 12" id="KW-0028">Amino-acid biosynthesis</keyword>
<comment type="subunit">
    <text evidence="3 12">Heterodimer of HisH and HisF.</text>
</comment>
<dbReference type="GO" id="GO:0005737">
    <property type="term" value="C:cytoplasm"/>
    <property type="evidence" value="ECO:0007669"/>
    <property type="project" value="UniProtKB-SubCell"/>
</dbReference>
<dbReference type="EMBL" id="BSPO01000003">
    <property type="protein sequence ID" value="GLS84754.1"/>
    <property type="molecule type" value="Genomic_DNA"/>
</dbReference>
<organism evidence="15 16">
    <name type="scientific">Paraferrimonas haliotis</name>
    <dbReference type="NCBI Taxonomy" id="2013866"/>
    <lineage>
        <taxon>Bacteria</taxon>
        <taxon>Pseudomonadati</taxon>
        <taxon>Pseudomonadota</taxon>
        <taxon>Gammaproteobacteria</taxon>
        <taxon>Alteromonadales</taxon>
        <taxon>Ferrimonadaceae</taxon>
        <taxon>Paraferrimonas</taxon>
    </lineage>
</organism>
<dbReference type="Pfam" id="PF00117">
    <property type="entry name" value="GATase"/>
    <property type="match status" value="1"/>
</dbReference>
<feature type="active site" evidence="12 13">
    <location>
        <position position="179"/>
    </location>
</feature>
<evidence type="ECO:0000256" key="4">
    <source>
        <dbReference type="ARBA" id="ARBA00022490"/>
    </source>
</evidence>
<dbReference type="RefSeq" id="WP_095499492.1">
    <property type="nucleotide sequence ID" value="NZ_BSPO01000003.1"/>
</dbReference>
<dbReference type="InterPro" id="IPR029062">
    <property type="entry name" value="Class_I_gatase-like"/>
</dbReference>
<dbReference type="GO" id="GO:0004359">
    <property type="term" value="F:glutaminase activity"/>
    <property type="evidence" value="ECO:0007669"/>
    <property type="project" value="UniProtKB-EC"/>
</dbReference>
<evidence type="ECO:0000313" key="15">
    <source>
        <dbReference type="EMBL" id="GLS84754.1"/>
    </source>
</evidence>
<evidence type="ECO:0000256" key="7">
    <source>
        <dbReference type="ARBA" id="ARBA00022962"/>
    </source>
</evidence>
<evidence type="ECO:0000259" key="14">
    <source>
        <dbReference type="Pfam" id="PF00117"/>
    </source>
</evidence>
<evidence type="ECO:0000256" key="9">
    <source>
        <dbReference type="ARBA" id="ARBA00023239"/>
    </source>
</evidence>
<evidence type="ECO:0000313" key="16">
    <source>
        <dbReference type="Proteomes" id="UP001157439"/>
    </source>
</evidence>
<evidence type="ECO:0000256" key="12">
    <source>
        <dbReference type="HAMAP-Rule" id="MF_00278"/>
    </source>
</evidence>
<dbReference type="PANTHER" id="PTHR42701:SF1">
    <property type="entry name" value="IMIDAZOLE GLYCEROL PHOSPHATE SYNTHASE SUBUNIT HISH"/>
    <property type="match status" value="1"/>
</dbReference>